<dbReference type="InterPro" id="IPR000626">
    <property type="entry name" value="Ubiquitin-like_dom"/>
</dbReference>
<feature type="domain" description="Ubiquitin-like" evidence="2">
    <location>
        <begin position="403"/>
        <end position="452"/>
    </location>
</feature>
<reference evidence="3" key="1">
    <citation type="journal article" date="2012" name="Proc. Natl. Acad. Sci. U.S.A.">
        <title>Antigenic diversity is generated by distinct evolutionary mechanisms in African trypanosome species.</title>
        <authorList>
            <person name="Jackson A.P."/>
            <person name="Berry A."/>
            <person name="Aslett M."/>
            <person name="Allison H.C."/>
            <person name="Burton P."/>
            <person name="Vavrova-Anderson J."/>
            <person name="Brown R."/>
            <person name="Browne H."/>
            <person name="Corton N."/>
            <person name="Hauser H."/>
            <person name="Gamble J."/>
            <person name="Gilderthorp R."/>
            <person name="Marcello L."/>
            <person name="McQuillan J."/>
            <person name="Otto T.D."/>
            <person name="Quail M.A."/>
            <person name="Sanders M.J."/>
            <person name="van Tonder A."/>
            <person name="Ginger M.L."/>
            <person name="Field M.C."/>
            <person name="Barry J.D."/>
            <person name="Hertz-Fowler C."/>
            <person name="Berriman M."/>
        </authorList>
    </citation>
    <scope>NUCLEOTIDE SEQUENCE</scope>
    <source>
        <strain evidence="3">Y486</strain>
    </source>
</reference>
<dbReference type="InterPro" id="IPR029071">
    <property type="entry name" value="Ubiquitin-like_domsf"/>
</dbReference>
<dbReference type="PROSITE" id="PS50053">
    <property type="entry name" value="UBIQUITIN_2"/>
    <property type="match status" value="1"/>
</dbReference>
<accession>G0TVM5</accession>
<dbReference type="VEuPathDB" id="TriTrypDB:TvY486_0501990"/>
<evidence type="ECO:0000256" key="1">
    <source>
        <dbReference type="SAM" id="MobiDB-lite"/>
    </source>
</evidence>
<organism evidence="3">
    <name type="scientific">Trypanosoma vivax (strain Y486)</name>
    <dbReference type="NCBI Taxonomy" id="1055687"/>
    <lineage>
        <taxon>Eukaryota</taxon>
        <taxon>Discoba</taxon>
        <taxon>Euglenozoa</taxon>
        <taxon>Kinetoplastea</taxon>
        <taxon>Metakinetoplastina</taxon>
        <taxon>Trypanosomatida</taxon>
        <taxon>Trypanosomatidae</taxon>
        <taxon>Trypanosoma</taxon>
        <taxon>Duttonella</taxon>
    </lineage>
</organism>
<dbReference type="AlphaFoldDB" id="G0TVM5"/>
<sequence length="478" mass="51646">MPLHAPNYPVAGEGSAQTNATHTHHSCDDGAPNNARAHNPYAKTHSVSNGNVQQTSVSIGSEQATSVPPTNTCRLQTTEDADQLKPSRVTVHTRYRKQSTPISIKTAEGSIPTSPREGAARSASSAWSFSSSRSYDGFHRRFTCGQLQSPNSGNSQDLTIEHSRITPQHSGGYVPAGFAMPPALSPGHHPHGNALVVSPMAEDIAMRPPNIQVGSPMTSTRGGGYLPNGLFPVAPFCNGIFTLQSSNTTTPMGQPSTPAFVGSAERRSSQQTRHLLGDGASTISGSSGSSVRDDLPLCPKDDDCSLINDRQHQGRYAHTCRLFPCYHGHIARHAKLFRHSEGQIMQPGEIIGAKGSRKKLPAEALASVNFSSINKEAPNAFRIIVSHAGKSYEIFGDWENVRVHTFKRYLHQVYKLPPSLQVLVRQESGVVLDDDIQFVGHYGILPDSVIVLKWKDKLLDPSCAQVEELLIAGKSEDS</sequence>
<evidence type="ECO:0000313" key="3">
    <source>
        <dbReference type="EMBL" id="CCC47991.1"/>
    </source>
</evidence>
<dbReference type="EMBL" id="HE573021">
    <property type="protein sequence ID" value="CCC47991.1"/>
    <property type="molecule type" value="Genomic_DNA"/>
</dbReference>
<feature type="region of interest" description="Disordered" evidence="1">
    <location>
        <begin position="1"/>
        <end position="50"/>
    </location>
</feature>
<gene>
    <name evidence="3" type="ORF">TVY486_0501990</name>
</gene>
<name>G0TVM5_TRYVY</name>
<dbReference type="SUPFAM" id="SSF54236">
    <property type="entry name" value="Ubiquitin-like"/>
    <property type="match status" value="1"/>
</dbReference>
<feature type="region of interest" description="Disordered" evidence="1">
    <location>
        <begin position="106"/>
        <end position="126"/>
    </location>
</feature>
<evidence type="ECO:0000259" key="2">
    <source>
        <dbReference type="PROSITE" id="PS50053"/>
    </source>
</evidence>
<proteinExistence type="predicted"/>
<protein>
    <recommendedName>
        <fullName evidence="2">Ubiquitin-like domain-containing protein</fullName>
    </recommendedName>
</protein>